<reference evidence="1 2" key="1">
    <citation type="journal article" date="2016" name="Mol. Biol. Evol.">
        <title>Comparative Genomics of Early-Diverging Mushroom-Forming Fungi Provides Insights into the Origins of Lignocellulose Decay Capabilities.</title>
        <authorList>
            <person name="Nagy L.G."/>
            <person name="Riley R."/>
            <person name="Tritt A."/>
            <person name="Adam C."/>
            <person name="Daum C."/>
            <person name="Floudas D."/>
            <person name="Sun H."/>
            <person name="Yadav J.S."/>
            <person name="Pangilinan J."/>
            <person name="Larsson K.H."/>
            <person name="Matsuura K."/>
            <person name="Barry K."/>
            <person name="Labutti K."/>
            <person name="Kuo R."/>
            <person name="Ohm R.A."/>
            <person name="Bhattacharya S.S."/>
            <person name="Shirouzu T."/>
            <person name="Yoshinaga Y."/>
            <person name="Martin F.M."/>
            <person name="Grigoriev I.V."/>
            <person name="Hibbett D.S."/>
        </authorList>
    </citation>
    <scope>NUCLEOTIDE SEQUENCE [LARGE SCALE GENOMIC DNA]</scope>
    <source>
        <strain evidence="1 2">CBS 109695</strain>
    </source>
</reference>
<dbReference type="EMBL" id="KV417592">
    <property type="protein sequence ID" value="KZP16563.1"/>
    <property type="molecule type" value="Genomic_DNA"/>
</dbReference>
<accession>A0A166F949</accession>
<keyword evidence="2" id="KW-1185">Reference proteome</keyword>
<proteinExistence type="predicted"/>
<dbReference type="AlphaFoldDB" id="A0A166F949"/>
<dbReference type="Proteomes" id="UP000076532">
    <property type="component" value="Unassembled WGS sequence"/>
</dbReference>
<evidence type="ECO:0000313" key="1">
    <source>
        <dbReference type="EMBL" id="KZP16563.1"/>
    </source>
</evidence>
<evidence type="ECO:0000313" key="2">
    <source>
        <dbReference type="Proteomes" id="UP000076532"/>
    </source>
</evidence>
<organism evidence="1 2">
    <name type="scientific">Athelia psychrophila</name>
    <dbReference type="NCBI Taxonomy" id="1759441"/>
    <lineage>
        <taxon>Eukaryota</taxon>
        <taxon>Fungi</taxon>
        <taxon>Dikarya</taxon>
        <taxon>Basidiomycota</taxon>
        <taxon>Agaricomycotina</taxon>
        <taxon>Agaricomycetes</taxon>
        <taxon>Agaricomycetidae</taxon>
        <taxon>Atheliales</taxon>
        <taxon>Atheliaceae</taxon>
        <taxon>Athelia</taxon>
    </lineage>
</organism>
<sequence length="192" mass="21244">MSLVNDMMRAFREGELAISKQHYLYDYVAGIDELRLLWCICQKNSGYQSKKKVDEPKRFAPRAACAPIEGVAPGAPSSHSVASVYVFGTTSLLELALRGSRGLLGTGTDISGVCTNGNVLQTRVFSFELKSKRRRSRGQKKRTTRLPCVCSCPTADLEHAQEFAFLGNRGIRTICLEQRRRLAVVAARALEC</sequence>
<protein>
    <submittedName>
        <fullName evidence="1">Uncharacterized protein</fullName>
    </submittedName>
</protein>
<name>A0A166F949_9AGAM</name>
<gene>
    <name evidence="1" type="ORF">FIBSPDRAFT_934586</name>
</gene>